<gene>
    <name evidence="1" type="ORF">PCOR1329_LOCUS83276</name>
</gene>
<accession>A0ABN9Y7P9</accession>
<reference evidence="1" key="1">
    <citation type="submission" date="2023-10" db="EMBL/GenBank/DDBJ databases">
        <authorList>
            <person name="Chen Y."/>
            <person name="Shah S."/>
            <person name="Dougan E. K."/>
            <person name="Thang M."/>
            <person name="Chan C."/>
        </authorList>
    </citation>
    <scope>NUCLEOTIDE SEQUENCE [LARGE SCALE GENOMIC DNA]</scope>
</reference>
<evidence type="ECO:0000313" key="2">
    <source>
        <dbReference type="Proteomes" id="UP001189429"/>
    </source>
</evidence>
<sequence>MPAMLLGVRPALSSHGTGGRSQLKISMSVSTVLYCLEGGCFGFRVSFGISFHSIRVTVRGVVYVIAPFALGTANEVSWQRHGFIEDAYCESPPHQMRAALAALVEGLGFQCPFSWHSCRRGGASEWFLRTKRTGLTLVRGRWASSLTARIYVEDALANLARVQRGDAQATLVRQWLGSLRIFSELP</sequence>
<name>A0ABN9Y7P9_9DINO</name>
<evidence type="ECO:0000313" key="1">
    <source>
        <dbReference type="EMBL" id="CAK0908660.1"/>
    </source>
</evidence>
<comment type="caution">
    <text evidence="1">The sequence shown here is derived from an EMBL/GenBank/DDBJ whole genome shotgun (WGS) entry which is preliminary data.</text>
</comment>
<keyword evidence="2" id="KW-1185">Reference proteome</keyword>
<protein>
    <submittedName>
        <fullName evidence="1">Uncharacterized protein</fullName>
    </submittedName>
</protein>
<organism evidence="1 2">
    <name type="scientific">Prorocentrum cordatum</name>
    <dbReference type="NCBI Taxonomy" id="2364126"/>
    <lineage>
        <taxon>Eukaryota</taxon>
        <taxon>Sar</taxon>
        <taxon>Alveolata</taxon>
        <taxon>Dinophyceae</taxon>
        <taxon>Prorocentrales</taxon>
        <taxon>Prorocentraceae</taxon>
        <taxon>Prorocentrum</taxon>
    </lineage>
</organism>
<proteinExistence type="predicted"/>
<dbReference type="Proteomes" id="UP001189429">
    <property type="component" value="Unassembled WGS sequence"/>
</dbReference>
<dbReference type="EMBL" id="CAUYUJ010022059">
    <property type="protein sequence ID" value="CAK0908660.1"/>
    <property type="molecule type" value="Genomic_DNA"/>
</dbReference>